<proteinExistence type="predicted"/>
<evidence type="ECO:0000313" key="4">
    <source>
        <dbReference type="EMBL" id="QYA09105.1"/>
    </source>
</evidence>
<organism evidence="3 5">
    <name type="scientific">Agrobacterium larrymoorei</name>
    <dbReference type="NCBI Taxonomy" id="160699"/>
    <lineage>
        <taxon>Bacteria</taxon>
        <taxon>Pseudomonadati</taxon>
        <taxon>Pseudomonadota</taxon>
        <taxon>Alphaproteobacteria</taxon>
        <taxon>Hyphomicrobiales</taxon>
        <taxon>Rhizobiaceae</taxon>
        <taxon>Rhizobium/Agrobacterium group</taxon>
        <taxon>Agrobacterium</taxon>
    </lineage>
</organism>
<keyword evidence="6" id="KW-1185">Reference proteome</keyword>
<dbReference type="AlphaFoldDB" id="A0A4D7DVI4"/>
<sequence>MNSFAPTSSARLTVAVVGGGFTGAAVAVHLLSGEEAPSHISVVVVEPRDELGRGLAYSATDPAHRINVPAGRMTLFPDIPDDFEAYLGSIPADDDAELVGQDGLPYPKRSVFGDYVSARIKPFLADGRIEHWQTKAASISRVGHRYEIIGYDGARHFADIVVLAVSHPPPSLPRALQPFKDDSKLVQDVTSCGAIDAIGANDRVLIVGNGLTSADVVASLTRRGHLGRITSVSRRGLRSRGHGPAGQEPFGDFTSQPFNSSSKLLHHIRHLLREADAQGLTWHSVVDALRGQGKDIWKNLPVAELRRIARHVRPFWDVHRFRIAPQVEAAVERAISRDQMSVLAASLSSVARSETGYRVALRPKGCAILETLDVDAIVVTTGPAHGGILRSQPILVELEEAGVLQSCPTGLGIEVDASSNPISKTGESTPSLFIAGPLARGTFGELMGLPQVTEHAIFVAERIRLLVRQLDGRTDTVAAAAE</sequence>
<evidence type="ECO:0000256" key="1">
    <source>
        <dbReference type="SAM" id="MobiDB-lite"/>
    </source>
</evidence>
<dbReference type="Pfam" id="PF13454">
    <property type="entry name" value="NAD_binding_9"/>
    <property type="match status" value="1"/>
</dbReference>
<dbReference type="EMBL" id="CP039692">
    <property type="protein sequence ID" value="QCI99557.1"/>
    <property type="molecule type" value="Genomic_DNA"/>
</dbReference>
<dbReference type="KEGG" id="alf:CFBP5473_16305"/>
<dbReference type="Proteomes" id="UP000298545">
    <property type="component" value="Chromosome linear"/>
</dbReference>
<dbReference type="RefSeq" id="WP_027676279.1">
    <property type="nucleotide sequence ID" value="NZ_CP039692.1"/>
</dbReference>
<dbReference type="InterPro" id="IPR038732">
    <property type="entry name" value="HpyO/CreE_NAD-binding"/>
</dbReference>
<dbReference type="EMBL" id="CP072168">
    <property type="protein sequence ID" value="QYA09105.1"/>
    <property type="molecule type" value="Genomic_DNA"/>
</dbReference>
<evidence type="ECO:0000259" key="2">
    <source>
        <dbReference type="Pfam" id="PF13454"/>
    </source>
</evidence>
<feature type="domain" description="FAD-dependent urate hydroxylase HpyO/Asp monooxygenase CreE-like FAD/NAD(P)-binding" evidence="2">
    <location>
        <begin position="15"/>
        <end position="167"/>
    </location>
</feature>
<dbReference type="SUPFAM" id="SSF51905">
    <property type="entry name" value="FAD/NAD(P)-binding domain"/>
    <property type="match status" value="2"/>
</dbReference>
<keyword evidence="3" id="KW-0378">Hydrolase</keyword>
<dbReference type="InterPro" id="IPR052189">
    <property type="entry name" value="L-asp_N-monooxygenase_NS-form"/>
</dbReference>
<dbReference type="Proteomes" id="UP000826513">
    <property type="component" value="Chromosome 2"/>
</dbReference>
<evidence type="ECO:0000313" key="3">
    <source>
        <dbReference type="EMBL" id="QCI99557.1"/>
    </source>
</evidence>
<name>A0A4D7DVI4_9HYPH</name>
<dbReference type="GO" id="GO:0016787">
    <property type="term" value="F:hydrolase activity"/>
    <property type="evidence" value="ECO:0007669"/>
    <property type="project" value="UniProtKB-KW"/>
</dbReference>
<evidence type="ECO:0000313" key="6">
    <source>
        <dbReference type="Proteomes" id="UP000826513"/>
    </source>
</evidence>
<evidence type="ECO:0000313" key="5">
    <source>
        <dbReference type="Proteomes" id="UP000298545"/>
    </source>
</evidence>
<reference evidence="4 6" key="2">
    <citation type="submission" date="2021-03" db="EMBL/GenBank/DDBJ databases">
        <title>Rapid diversification of plasmids in a genus of pathogenic and nitrogen fixing bacteria.</title>
        <authorList>
            <person name="Weisberg A.J."/>
            <person name="Miller M."/>
            <person name="Ream W."/>
            <person name="Grunwald N.J."/>
            <person name="Chang J.H."/>
        </authorList>
    </citation>
    <scope>NUCLEOTIDE SEQUENCE [LARGE SCALE GENOMIC DNA]</scope>
    <source>
        <strain evidence="4 6">AF3.44</strain>
    </source>
</reference>
<dbReference type="OrthoDB" id="101972at2"/>
<dbReference type="PANTHER" id="PTHR40254">
    <property type="entry name" value="BLR0577 PROTEIN"/>
    <property type="match status" value="1"/>
</dbReference>
<dbReference type="PANTHER" id="PTHR40254:SF1">
    <property type="entry name" value="BLR0577 PROTEIN"/>
    <property type="match status" value="1"/>
</dbReference>
<dbReference type="InterPro" id="IPR036188">
    <property type="entry name" value="FAD/NAD-bd_sf"/>
</dbReference>
<dbReference type="Gene3D" id="3.50.50.60">
    <property type="entry name" value="FAD/NAD(P)-binding domain"/>
    <property type="match status" value="1"/>
</dbReference>
<reference evidence="3 5" key="1">
    <citation type="submission" date="2019-04" db="EMBL/GenBank/DDBJ databases">
        <title>Complete genome sequence of Agrobacterium larrymoorei CFBP5473.</title>
        <authorList>
            <person name="Haryono M."/>
            <person name="Chou L."/>
            <person name="Lin Y.-C."/>
            <person name="Lai E.-M."/>
            <person name="Kuo C.-H."/>
        </authorList>
    </citation>
    <scope>NUCLEOTIDE SEQUENCE [LARGE SCALE GENOMIC DNA]</scope>
    <source>
        <strain evidence="3 5">CFBP5473</strain>
    </source>
</reference>
<protein>
    <submittedName>
        <fullName evidence="4">FAD/NAD(P)-binding protein</fullName>
    </submittedName>
    <submittedName>
        <fullName evidence="3">Hydroxyacylglutathione hydrolase</fullName>
    </submittedName>
</protein>
<feature type="region of interest" description="Disordered" evidence="1">
    <location>
        <begin position="233"/>
        <end position="253"/>
    </location>
</feature>
<accession>A0A4D7DVI4</accession>
<dbReference type="STRING" id="1367849.GCA_000518585_03694"/>
<gene>
    <name evidence="3" type="ORF">CFBP5473_16305</name>
    <name evidence="4" type="ORF">J5285_17035</name>
</gene>